<accession>A0A0U9HXH7</accession>
<name>A0A0U9HXH7_9BACT</name>
<proteinExistence type="predicted"/>
<dbReference type="PANTHER" id="PTHR33933">
    <property type="entry name" value="NUCLEOTIDYLTRANSFERASE"/>
    <property type="match status" value="1"/>
</dbReference>
<dbReference type="InterPro" id="IPR041633">
    <property type="entry name" value="Polbeta"/>
</dbReference>
<dbReference type="STRING" id="86166.TAGGR_3134"/>
<dbReference type="PANTHER" id="PTHR33933:SF1">
    <property type="entry name" value="PROTEIN ADENYLYLTRANSFERASE MNTA-RELATED"/>
    <property type="match status" value="1"/>
</dbReference>
<keyword evidence="2" id="KW-0808">Transferase</keyword>
<dbReference type="Gene3D" id="3.30.460.10">
    <property type="entry name" value="Beta Polymerase, domain 2"/>
    <property type="match status" value="1"/>
</dbReference>
<dbReference type="InterPro" id="IPR052548">
    <property type="entry name" value="Type_VII_TA_antitoxin"/>
</dbReference>
<protein>
    <submittedName>
        <fullName evidence="2">Nucleotidyltransferase domain-containing protein</fullName>
    </submittedName>
</protein>
<dbReference type="RefSeq" id="WP_059177088.1">
    <property type="nucleotide sequence ID" value="NZ_BCNO01000003.1"/>
</dbReference>
<organism evidence="2 3">
    <name type="scientific">Thermodesulfovibrio aggregans</name>
    <dbReference type="NCBI Taxonomy" id="86166"/>
    <lineage>
        <taxon>Bacteria</taxon>
        <taxon>Pseudomonadati</taxon>
        <taxon>Nitrospirota</taxon>
        <taxon>Thermodesulfovibrionia</taxon>
        <taxon>Thermodesulfovibrionales</taxon>
        <taxon>Thermodesulfovibrionaceae</taxon>
        <taxon>Thermodesulfovibrio</taxon>
    </lineage>
</organism>
<gene>
    <name evidence="2" type="ORF">TAGGR_3134</name>
</gene>
<feature type="domain" description="Polymerase beta nucleotidyltransferase" evidence="1">
    <location>
        <begin position="14"/>
        <end position="109"/>
    </location>
</feature>
<evidence type="ECO:0000313" key="3">
    <source>
        <dbReference type="Proteomes" id="UP000054976"/>
    </source>
</evidence>
<comment type="caution">
    <text evidence="2">The sequence shown here is derived from an EMBL/GenBank/DDBJ whole genome shotgun (WGS) entry which is preliminary data.</text>
</comment>
<dbReference type="CDD" id="cd05403">
    <property type="entry name" value="NT_KNTase_like"/>
    <property type="match status" value="1"/>
</dbReference>
<dbReference type="Pfam" id="PF18765">
    <property type="entry name" value="Polbeta"/>
    <property type="match status" value="1"/>
</dbReference>
<dbReference type="InterPro" id="IPR043519">
    <property type="entry name" value="NT_sf"/>
</dbReference>
<evidence type="ECO:0000313" key="2">
    <source>
        <dbReference type="EMBL" id="GAQ95661.1"/>
    </source>
</evidence>
<evidence type="ECO:0000259" key="1">
    <source>
        <dbReference type="Pfam" id="PF18765"/>
    </source>
</evidence>
<dbReference type="EMBL" id="BCNO01000003">
    <property type="protein sequence ID" value="GAQ95661.1"/>
    <property type="molecule type" value="Genomic_DNA"/>
</dbReference>
<dbReference type="Proteomes" id="UP000054976">
    <property type="component" value="Unassembled WGS sequence"/>
</dbReference>
<keyword evidence="3" id="KW-1185">Reference proteome</keyword>
<sequence>MFKYEQDSLIRITEKLKRVLSHRLKAVIAFGSKVRGDFNGESDFDVLVIVDGLTIDDEVKIIQIFSKEEDLTGIPYAPVIKSLGVFEKEREYNTGFFRSIMSEGVFLYDSISRGKESTCRV</sequence>
<dbReference type="AlphaFoldDB" id="A0A0U9HXH7"/>
<dbReference type="GO" id="GO:0016740">
    <property type="term" value="F:transferase activity"/>
    <property type="evidence" value="ECO:0007669"/>
    <property type="project" value="UniProtKB-KW"/>
</dbReference>
<dbReference type="OrthoDB" id="5899752at2"/>
<dbReference type="SUPFAM" id="SSF81301">
    <property type="entry name" value="Nucleotidyltransferase"/>
    <property type="match status" value="1"/>
</dbReference>
<reference evidence="3" key="1">
    <citation type="submission" date="2016-01" db="EMBL/GenBank/DDBJ databases">
        <title>Draft genome sequence of Thermodesulfovibrio aggregans strain TGE-P1.</title>
        <authorList>
            <person name="Sekiguchi Y."/>
            <person name="Ohashi A."/>
            <person name="Matsuura N."/>
            <person name="Tourlousse M.D."/>
        </authorList>
    </citation>
    <scope>NUCLEOTIDE SEQUENCE [LARGE SCALE GENOMIC DNA]</scope>
    <source>
        <strain evidence="3">TGE-P1</strain>
    </source>
</reference>